<feature type="signal peptide" evidence="1">
    <location>
        <begin position="1"/>
        <end position="43"/>
    </location>
</feature>
<dbReference type="AlphaFoldDB" id="A0A562SXZ7"/>
<organism evidence="2 3">
    <name type="scientific">Chitinophaga japonensis</name>
    <name type="common">Flexibacter japonensis</name>
    <dbReference type="NCBI Taxonomy" id="104662"/>
    <lineage>
        <taxon>Bacteria</taxon>
        <taxon>Pseudomonadati</taxon>
        <taxon>Bacteroidota</taxon>
        <taxon>Chitinophagia</taxon>
        <taxon>Chitinophagales</taxon>
        <taxon>Chitinophagaceae</taxon>
        <taxon>Chitinophaga</taxon>
    </lineage>
</organism>
<sequence>MFESKKRAVFFHPKRFLTRPCMRYLYRVIFLVFCLANAVCAQARDSTLSRLSQLPDKYFSQVSSKSRRFEKQVSRRSEKALNKLARQERKMQARLAKIDSVAAKNIFTRSIDSLGHSFRSGCKEGGPESGLNEQTVIAEGRGADFVPDRSTGKDHRVKANNQKINFSICLDRYIVLLS</sequence>
<dbReference type="OrthoDB" id="9967040at2"/>
<evidence type="ECO:0000256" key="1">
    <source>
        <dbReference type="SAM" id="SignalP"/>
    </source>
</evidence>
<evidence type="ECO:0000313" key="3">
    <source>
        <dbReference type="Proteomes" id="UP000316778"/>
    </source>
</evidence>
<reference evidence="2 3" key="1">
    <citation type="journal article" date="2013" name="Stand. Genomic Sci.">
        <title>Genomic Encyclopedia of Type Strains, Phase I: The one thousand microbial genomes (KMG-I) project.</title>
        <authorList>
            <person name="Kyrpides N.C."/>
            <person name="Woyke T."/>
            <person name="Eisen J.A."/>
            <person name="Garrity G."/>
            <person name="Lilburn T.G."/>
            <person name="Beck B.J."/>
            <person name="Whitman W.B."/>
            <person name="Hugenholtz P."/>
            <person name="Klenk H.P."/>
        </authorList>
    </citation>
    <scope>NUCLEOTIDE SEQUENCE [LARGE SCALE GENOMIC DNA]</scope>
    <source>
        <strain evidence="2 3">DSM 13484</strain>
    </source>
</reference>
<feature type="chain" id="PRO_5022055023" evidence="1">
    <location>
        <begin position="44"/>
        <end position="178"/>
    </location>
</feature>
<dbReference type="Proteomes" id="UP000316778">
    <property type="component" value="Unassembled WGS sequence"/>
</dbReference>
<comment type="caution">
    <text evidence="2">The sequence shown here is derived from an EMBL/GenBank/DDBJ whole genome shotgun (WGS) entry which is preliminary data.</text>
</comment>
<name>A0A562SXZ7_CHIJA</name>
<dbReference type="RefSeq" id="WP_145715863.1">
    <property type="nucleotide sequence ID" value="NZ_BAAAFY010000005.1"/>
</dbReference>
<keyword evidence="3" id="KW-1185">Reference proteome</keyword>
<dbReference type="EMBL" id="VLLG01000004">
    <property type="protein sequence ID" value="TWI86227.1"/>
    <property type="molecule type" value="Genomic_DNA"/>
</dbReference>
<accession>A0A562SXZ7</accession>
<protein>
    <submittedName>
        <fullName evidence="2">Uncharacterized protein</fullName>
    </submittedName>
</protein>
<keyword evidence="1" id="KW-0732">Signal</keyword>
<evidence type="ECO:0000313" key="2">
    <source>
        <dbReference type="EMBL" id="TWI86227.1"/>
    </source>
</evidence>
<gene>
    <name evidence="2" type="ORF">LX66_3479</name>
</gene>
<proteinExistence type="predicted"/>